<evidence type="ECO:0000313" key="1">
    <source>
        <dbReference type="EMBL" id="GEM02309.1"/>
    </source>
</evidence>
<dbReference type="Proteomes" id="UP000321547">
    <property type="component" value="Unassembled WGS sequence"/>
</dbReference>
<evidence type="ECO:0000313" key="4">
    <source>
        <dbReference type="Proteomes" id="UP000321547"/>
    </source>
</evidence>
<dbReference type="OrthoDB" id="2454002at2"/>
<accession>A0A1I5RB04</accession>
<dbReference type="RefSeq" id="WP_089832876.1">
    <property type="nucleotide sequence ID" value="NZ_BJWI01000031.1"/>
</dbReference>
<proteinExistence type="predicted"/>
<sequence>MEKLNLNYTPEMEKAMHQSHGVNFTEYEMNVEKRMKVEREREKSHEQSMKLIAELQQDIHRDM</sequence>
<dbReference type="EMBL" id="FOXC01000028">
    <property type="protein sequence ID" value="SFP55699.1"/>
    <property type="molecule type" value="Genomic_DNA"/>
</dbReference>
<gene>
    <name evidence="1" type="ORF">HHA03_18410</name>
    <name evidence="2" type="ORF">SAMN05421839_12831</name>
</gene>
<evidence type="ECO:0000313" key="3">
    <source>
        <dbReference type="Proteomes" id="UP000242243"/>
    </source>
</evidence>
<reference evidence="1 4" key="2">
    <citation type="submission" date="2019-07" db="EMBL/GenBank/DDBJ databases">
        <title>Whole genome shotgun sequence of Halolactibacillus halophilus NBRC 100868.</title>
        <authorList>
            <person name="Hosoyama A."/>
            <person name="Uohara A."/>
            <person name="Ohji S."/>
            <person name="Ichikawa N."/>
        </authorList>
    </citation>
    <scope>NUCLEOTIDE SEQUENCE [LARGE SCALE GENOMIC DNA]</scope>
    <source>
        <strain evidence="1 4">NBRC 100868</strain>
    </source>
</reference>
<dbReference type="AlphaFoldDB" id="A0A1I5RB04"/>
<reference evidence="2 3" key="1">
    <citation type="submission" date="2016-10" db="EMBL/GenBank/DDBJ databases">
        <authorList>
            <person name="de Groot N.N."/>
        </authorList>
    </citation>
    <scope>NUCLEOTIDE SEQUENCE [LARGE SCALE GENOMIC DNA]</scope>
    <source>
        <strain evidence="2 3">DSM 17073</strain>
    </source>
</reference>
<dbReference type="Proteomes" id="UP000242243">
    <property type="component" value="Unassembled WGS sequence"/>
</dbReference>
<name>A0A1I5RB04_9BACI</name>
<evidence type="ECO:0000313" key="2">
    <source>
        <dbReference type="EMBL" id="SFP55699.1"/>
    </source>
</evidence>
<organism evidence="2 3">
    <name type="scientific">Halolactibacillus halophilus</name>
    <dbReference type="NCBI Taxonomy" id="306540"/>
    <lineage>
        <taxon>Bacteria</taxon>
        <taxon>Bacillati</taxon>
        <taxon>Bacillota</taxon>
        <taxon>Bacilli</taxon>
        <taxon>Bacillales</taxon>
        <taxon>Bacillaceae</taxon>
        <taxon>Halolactibacillus</taxon>
    </lineage>
</organism>
<keyword evidence="4" id="KW-1185">Reference proteome</keyword>
<dbReference type="InterPro" id="IPR058676">
    <property type="entry name" value="YuzK"/>
</dbReference>
<dbReference type="Pfam" id="PF26149">
    <property type="entry name" value="YuzK"/>
    <property type="match status" value="1"/>
</dbReference>
<protein>
    <submittedName>
        <fullName evidence="2">Uncharacterized protein</fullName>
    </submittedName>
</protein>
<dbReference type="EMBL" id="BJWI01000031">
    <property type="protein sequence ID" value="GEM02309.1"/>
    <property type="molecule type" value="Genomic_DNA"/>
</dbReference>